<keyword evidence="1" id="KW-0472">Membrane</keyword>
<evidence type="ECO:0000313" key="3">
    <source>
        <dbReference type="Proteomes" id="UP000494206"/>
    </source>
</evidence>
<sequence>MDPHEARISLNRNTPRKRPSMLNDIEMTRYVAPCSVSKKTCPPPTFVDAPENDSECIGKCGCSSLCSCLKGSYCCRHRDRSIVALIIIIAIFCMLACVVVGIISMNKEKKKL</sequence>
<reference evidence="2 3" key="1">
    <citation type="submission" date="2020-04" db="EMBL/GenBank/DDBJ databases">
        <authorList>
            <person name="Laetsch R D."/>
            <person name="Stevens L."/>
            <person name="Kumar S."/>
            <person name="Blaxter L. M."/>
        </authorList>
    </citation>
    <scope>NUCLEOTIDE SEQUENCE [LARGE SCALE GENOMIC DNA]</scope>
</reference>
<evidence type="ECO:0000313" key="2">
    <source>
        <dbReference type="EMBL" id="CAB3401040.1"/>
    </source>
</evidence>
<keyword evidence="1" id="KW-1133">Transmembrane helix</keyword>
<feature type="transmembrane region" description="Helical" evidence="1">
    <location>
        <begin position="82"/>
        <end position="103"/>
    </location>
</feature>
<dbReference type="Proteomes" id="UP000494206">
    <property type="component" value="Unassembled WGS sequence"/>
</dbReference>
<evidence type="ECO:0000256" key="1">
    <source>
        <dbReference type="SAM" id="Phobius"/>
    </source>
</evidence>
<comment type="caution">
    <text evidence="2">The sequence shown here is derived from an EMBL/GenBank/DDBJ whole genome shotgun (WGS) entry which is preliminary data.</text>
</comment>
<keyword evidence="1" id="KW-0812">Transmembrane</keyword>
<accession>A0A8S1EIL2</accession>
<dbReference type="AlphaFoldDB" id="A0A8S1EIL2"/>
<keyword evidence="3" id="KW-1185">Reference proteome</keyword>
<proteinExistence type="predicted"/>
<dbReference type="EMBL" id="CADEPM010000002">
    <property type="protein sequence ID" value="CAB3401040.1"/>
    <property type="molecule type" value="Genomic_DNA"/>
</dbReference>
<organism evidence="2 3">
    <name type="scientific">Caenorhabditis bovis</name>
    <dbReference type="NCBI Taxonomy" id="2654633"/>
    <lineage>
        <taxon>Eukaryota</taxon>
        <taxon>Metazoa</taxon>
        <taxon>Ecdysozoa</taxon>
        <taxon>Nematoda</taxon>
        <taxon>Chromadorea</taxon>
        <taxon>Rhabditida</taxon>
        <taxon>Rhabditina</taxon>
        <taxon>Rhabditomorpha</taxon>
        <taxon>Rhabditoidea</taxon>
        <taxon>Rhabditidae</taxon>
        <taxon>Peloderinae</taxon>
        <taxon>Caenorhabditis</taxon>
    </lineage>
</organism>
<protein>
    <submittedName>
        <fullName evidence="2">Uncharacterized protein</fullName>
    </submittedName>
</protein>
<gene>
    <name evidence="2" type="ORF">CBOVIS_LOCUS3848</name>
</gene>
<name>A0A8S1EIL2_9PELO</name>